<dbReference type="AlphaFoldDB" id="A0A166ULB2"/>
<dbReference type="InterPro" id="IPR003770">
    <property type="entry name" value="MLTG-like"/>
</dbReference>
<evidence type="ECO:0000256" key="6">
    <source>
        <dbReference type="ARBA" id="ARBA00023316"/>
    </source>
</evidence>
<evidence type="ECO:0000313" key="8">
    <source>
        <dbReference type="EMBL" id="KZN30805.1"/>
    </source>
</evidence>
<protein>
    <recommendedName>
        <fullName evidence="7">Endolytic murein transglycosylase</fullName>
        <ecNumber evidence="7">4.2.2.29</ecNumber>
    </recommendedName>
    <alternativeName>
        <fullName evidence="7">Peptidoglycan lytic transglycosylase</fullName>
    </alternativeName>
    <alternativeName>
        <fullName evidence="7">Peptidoglycan polymerization terminase</fullName>
    </alternativeName>
</protein>
<comment type="function">
    <text evidence="7">Functions as a peptidoglycan terminase that cleaves nascent peptidoglycan strands endolytically to terminate their elongation.</text>
</comment>
<dbReference type="PANTHER" id="PTHR30518:SF2">
    <property type="entry name" value="ENDOLYTIC MUREIN TRANSGLYCOSYLASE"/>
    <property type="match status" value="1"/>
</dbReference>
<dbReference type="EC" id="4.2.2.29" evidence="7"/>
<dbReference type="HAMAP" id="MF_02065">
    <property type="entry name" value="MltG"/>
    <property type="match status" value="1"/>
</dbReference>
<keyword evidence="5 7" id="KW-0456">Lyase</keyword>
<comment type="catalytic activity">
    <reaction evidence="7">
        <text>a peptidoglycan chain = a peptidoglycan chain with N-acetyl-1,6-anhydromuramyl-[peptide] at the reducing end + a peptidoglycan chain with N-acetylglucosamine at the non-reducing end.</text>
        <dbReference type="EC" id="4.2.2.29"/>
    </reaction>
</comment>
<comment type="similarity">
    <text evidence="7">Belongs to the transglycosylase MltG family.</text>
</comment>
<dbReference type="Gene3D" id="3.30.160.60">
    <property type="entry name" value="Classic Zinc Finger"/>
    <property type="match status" value="1"/>
</dbReference>
<keyword evidence="2 7" id="KW-0812">Transmembrane</keyword>
<gene>
    <name evidence="7" type="primary">mltG</name>
    <name evidence="8" type="ORF">N475_24045</name>
</gene>
<sequence>MIRYLLFAMVLVSTILIYIGYSLFEKVHNEPLSLGKQYVQVDSGETFTRLCAKWQSEHALSSCLPYKVYSKLFPSRFTLKAGVYDLSSHTVFSAITKINKGIKADFTFTIIEGESYQSIFEKLKSSEFLVFDVQEIDVNQHFQFGNAHPEGWLFPETYHYEGGTKASSLIARAHGKMKRLLDETWAQRDPKIPLNNKYEALILASIIEKESGTAAERSTISSVFHNRLNKGMRLQTDPTVIYGLGERFDGDIKRVHLREYTPYNTYRIDGLPPTPIAMPSKDALLAAVKPKSTEYFYFVSKGNGEHHFSITLKEHNKAVRKYILKR</sequence>
<dbReference type="RefSeq" id="WP_063366016.1">
    <property type="nucleotide sequence ID" value="NZ_AQHB01000025.1"/>
</dbReference>
<comment type="caution">
    <text evidence="8">The sequence shown here is derived from an EMBL/GenBank/DDBJ whole genome shotgun (WGS) entry which is preliminary data.</text>
</comment>
<dbReference type="GO" id="GO:0071555">
    <property type="term" value="P:cell wall organization"/>
    <property type="evidence" value="ECO:0007669"/>
    <property type="project" value="UniProtKB-KW"/>
</dbReference>
<dbReference type="GO" id="GO:0009252">
    <property type="term" value="P:peptidoglycan biosynthetic process"/>
    <property type="evidence" value="ECO:0007669"/>
    <property type="project" value="UniProtKB-UniRule"/>
</dbReference>
<evidence type="ECO:0000256" key="1">
    <source>
        <dbReference type="ARBA" id="ARBA00022475"/>
    </source>
</evidence>
<organism evidence="8 9">
    <name type="scientific">Pseudoalteromonas luteoviolacea DSM 6061</name>
    <dbReference type="NCBI Taxonomy" id="1365250"/>
    <lineage>
        <taxon>Bacteria</taxon>
        <taxon>Pseudomonadati</taxon>
        <taxon>Pseudomonadota</taxon>
        <taxon>Gammaproteobacteria</taxon>
        <taxon>Alteromonadales</taxon>
        <taxon>Pseudoalteromonadaceae</taxon>
        <taxon>Pseudoalteromonas</taxon>
    </lineage>
</organism>
<keyword evidence="3 7" id="KW-1133">Transmembrane helix</keyword>
<dbReference type="Proteomes" id="UP000076643">
    <property type="component" value="Unassembled WGS sequence"/>
</dbReference>
<feature type="site" description="Important for catalytic activity" evidence="7">
    <location>
        <position position="210"/>
    </location>
</feature>
<dbReference type="NCBIfam" id="TIGR00247">
    <property type="entry name" value="endolytic transglycosylase MltG"/>
    <property type="match status" value="1"/>
</dbReference>
<evidence type="ECO:0000256" key="7">
    <source>
        <dbReference type="HAMAP-Rule" id="MF_02065"/>
    </source>
</evidence>
<dbReference type="Pfam" id="PF02618">
    <property type="entry name" value="YceG"/>
    <property type="match status" value="1"/>
</dbReference>
<feature type="transmembrane region" description="Helical" evidence="7">
    <location>
        <begin position="5"/>
        <end position="24"/>
    </location>
</feature>
<keyword evidence="7" id="KW-0997">Cell inner membrane</keyword>
<evidence type="ECO:0000256" key="2">
    <source>
        <dbReference type="ARBA" id="ARBA00022692"/>
    </source>
</evidence>
<evidence type="ECO:0000256" key="5">
    <source>
        <dbReference type="ARBA" id="ARBA00023239"/>
    </source>
</evidence>
<dbReference type="PANTHER" id="PTHR30518">
    <property type="entry name" value="ENDOLYTIC MUREIN TRANSGLYCOSYLASE"/>
    <property type="match status" value="1"/>
</dbReference>
<reference evidence="8 9" key="1">
    <citation type="submission" date="2013-07" db="EMBL/GenBank/DDBJ databases">
        <title>Comparative Genomic and Metabolomic Analysis of Twelve Strains of Pseudoalteromonas luteoviolacea.</title>
        <authorList>
            <person name="Vynne N.G."/>
            <person name="Mansson M."/>
            <person name="Gram L."/>
        </authorList>
    </citation>
    <scope>NUCLEOTIDE SEQUENCE [LARGE SCALE GENOMIC DNA]</scope>
    <source>
        <strain evidence="8 9">DSM 6061</strain>
    </source>
</reference>
<keyword evidence="6 7" id="KW-0961">Cell wall biogenesis/degradation</keyword>
<dbReference type="PATRIC" id="fig|1365250.3.peg.4767"/>
<evidence type="ECO:0000313" key="9">
    <source>
        <dbReference type="Proteomes" id="UP000076643"/>
    </source>
</evidence>
<name>A0A166ULB2_9GAMM</name>
<proteinExistence type="inferred from homology"/>
<keyword evidence="4 7" id="KW-0472">Membrane</keyword>
<evidence type="ECO:0000256" key="4">
    <source>
        <dbReference type="ARBA" id="ARBA00023136"/>
    </source>
</evidence>
<keyword evidence="9" id="KW-1185">Reference proteome</keyword>
<evidence type="ECO:0000256" key="3">
    <source>
        <dbReference type="ARBA" id="ARBA00022989"/>
    </source>
</evidence>
<dbReference type="CDD" id="cd08010">
    <property type="entry name" value="MltG_like"/>
    <property type="match status" value="1"/>
</dbReference>
<comment type="subcellular location">
    <subcellularLocation>
        <location evidence="7">Cell inner membrane</location>
        <topology evidence="7">Single-pass membrane protein</topology>
    </subcellularLocation>
</comment>
<accession>A0A166ULB2</accession>
<dbReference type="EMBL" id="AUYB01000146">
    <property type="protein sequence ID" value="KZN30805.1"/>
    <property type="molecule type" value="Genomic_DNA"/>
</dbReference>
<keyword evidence="1 7" id="KW-1003">Cell membrane</keyword>
<dbReference type="GO" id="GO:0005886">
    <property type="term" value="C:plasma membrane"/>
    <property type="evidence" value="ECO:0007669"/>
    <property type="project" value="UniProtKB-SubCell"/>
</dbReference>
<dbReference type="GO" id="GO:0008932">
    <property type="term" value="F:lytic endotransglycosylase activity"/>
    <property type="evidence" value="ECO:0007669"/>
    <property type="project" value="UniProtKB-UniRule"/>
</dbReference>